<sequence length="327" mass="35261">MSTTCHFRGFTQTGPSAAHSFTVENDEGVGVSWNKLHVLRSESGLPSPAVSIPEPLGGKVAFVLEGSMLWAVLLDGARSRTLVHPSVVSFAACRLFVTASISDDSTPNHRILQWDLSQFSFSNWTLHSLKPVLLPTPSSLTRIVKICAGYSHYLGLSDRGQLLSWGQNDLRGQLGHGHMNTQEHAPSLVEALDGLAVTDIACGGNHSVVVVDGSIVYTFGSNSHAQLGRSRRHAHALPTALSFDFGDNAIRVACGDRHTVAYSGRSVWGWGDDTWGALGSDATHVQVLDGKRRVVHKPRGLELHLKNCVSNVVCGPWATAVFERSDN</sequence>
<evidence type="ECO:0000256" key="2">
    <source>
        <dbReference type="PROSITE-ProRule" id="PRU00235"/>
    </source>
</evidence>
<dbReference type="InterPro" id="IPR000408">
    <property type="entry name" value="Reg_chr_condens"/>
</dbReference>
<dbReference type="InterPro" id="IPR009091">
    <property type="entry name" value="RCC1/BLIP-II"/>
</dbReference>
<dbReference type="EMBL" id="QEAP01000345">
    <property type="protein sequence ID" value="TPX68656.1"/>
    <property type="molecule type" value="Genomic_DNA"/>
</dbReference>
<dbReference type="PANTHER" id="PTHR22870:SF408">
    <property type="entry name" value="OS09G0560450 PROTEIN"/>
    <property type="match status" value="1"/>
</dbReference>
<feature type="repeat" description="RCC1" evidence="2">
    <location>
        <begin position="214"/>
        <end position="265"/>
    </location>
</feature>
<accession>A0A507EZI3</accession>
<evidence type="ECO:0000256" key="1">
    <source>
        <dbReference type="ARBA" id="ARBA00022737"/>
    </source>
</evidence>
<dbReference type="PROSITE" id="PS00626">
    <property type="entry name" value="RCC1_2"/>
    <property type="match status" value="1"/>
</dbReference>
<feature type="repeat" description="RCC1" evidence="2">
    <location>
        <begin position="160"/>
        <end position="213"/>
    </location>
</feature>
<proteinExistence type="predicted"/>
<reference evidence="3 4" key="1">
    <citation type="journal article" date="2019" name="Sci. Rep.">
        <title>Comparative genomics of chytrid fungi reveal insights into the obligate biotrophic and pathogenic lifestyle of Synchytrium endobioticum.</title>
        <authorList>
            <person name="van de Vossenberg B.T.L.H."/>
            <person name="Warris S."/>
            <person name="Nguyen H.D.T."/>
            <person name="van Gent-Pelzer M.P.E."/>
            <person name="Joly D.L."/>
            <person name="van de Geest H.C."/>
            <person name="Bonants P.J.M."/>
            <person name="Smith D.S."/>
            <person name="Levesque C.A."/>
            <person name="van der Lee T.A.J."/>
        </authorList>
    </citation>
    <scope>NUCLEOTIDE SEQUENCE [LARGE SCALE GENOMIC DNA]</scope>
    <source>
        <strain evidence="3 4">CBS 675.73</strain>
    </source>
</reference>
<dbReference type="STRING" id="246404.A0A507EZI3"/>
<keyword evidence="1" id="KW-0677">Repeat</keyword>
<dbReference type="AlphaFoldDB" id="A0A507EZI3"/>
<keyword evidence="4" id="KW-1185">Reference proteome</keyword>
<dbReference type="Gene3D" id="2.130.10.30">
    <property type="entry name" value="Regulator of chromosome condensation 1/beta-lactamase-inhibitor protein II"/>
    <property type="match status" value="1"/>
</dbReference>
<dbReference type="Proteomes" id="UP000320333">
    <property type="component" value="Unassembled WGS sequence"/>
</dbReference>
<comment type="caution">
    <text evidence="3">The sequence shown here is derived from an EMBL/GenBank/DDBJ whole genome shotgun (WGS) entry which is preliminary data.</text>
</comment>
<dbReference type="OrthoDB" id="5370059at2759"/>
<name>A0A507EZI3_9FUNG</name>
<evidence type="ECO:0000313" key="4">
    <source>
        <dbReference type="Proteomes" id="UP000320333"/>
    </source>
</evidence>
<dbReference type="SUPFAM" id="SSF50985">
    <property type="entry name" value="RCC1/BLIP-II"/>
    <property type="match status" value="1"/>
</dbReference>
<organism evidence="3 4">
    <name type="scientific">Chytriomyces confervae</name>
    <dbReference type="NCBI Taxonomy" id="246404"/>
    <lineage>
        <taxon>Eukaryota</taxon>
        <taxon>Fungi</taxon>
        <taxon>Fungi incertae sedis</taxon>
        <taxon>Chytridiomycota</taxon>
        <taxon>Chytridiomycota incertae sedis</taxon>
        <taxon>Chytridiomycetes</taxon>
        <taxon>Chytridiales</taxon>
        <taxon>Chytriomycetaceae</taxon>
        <taxon>Chytriomyces</taxon>
    </lineage>
</organism>
<evidence type="ECO:0000313" key="3">
    <source>
        <dbReference type="EMBL" id="TPX68656.1"/>
    </source>
</evidence>
<dbReference type="PROSITE" id="PS50012">
    <property type="entry name" value="RCC1_3"/>
    <property type="match status" value="2"/>
</dbReference>
<gene>
    <name evidence="3" type="ORF">CcCBS67573_g07099</name>
</gene>
<dbReference type="Pfam" id="PF00415">
    <property type="entry name" value="RCC1"/>
    <property type="match status" value="2"/>
</dbReference>
<dbReference type="PANTHER" id="PTHR22870">
    <property type="entry name" value="REGULATOR OF CHROMOSOME CONDENSATION"/>
    <property type="match status" value="1"/>
</dbReference>
<protein>
    <submittedName>
        <fullName evidence="3">Uncharacterized protein</fullName>
    </submittedName>
</protein>
<dbReference type="InterPro" id="IPR051210">
    <property type="entry name" value="Ub_ligase/GEF_domain"/>
</dbReference>